<dbReference type="GO" id="GO:0045271">
    <property type="term" value="C:respiratory chain complex I"/>
    <property type="evidence" value="ECO:0007669"/>
    <property type="project" value="UniProtKB-ARBA"/>
</dbReference>
<reference evidence="16 18" key="2">
    <citation type="submission" date="2018-11" db="EMBL/GenBank/DDBJ databases">
        <authorList>
            <consortium name="Pathogen Informatics"/>
        </authorList>
    </citation>
    <scope>NUCLEOTIDE SEQUENCE [LARGE SCALE GENOMIC DNA]</scope>
</reference>
<dbReference type="AlphaFoldDB" id="A0A0N4U0D2"/>
<dbReference type="InterPro" id="IPR036010">
    <property type="entry name" value="2Fe-2S_ferredoxin-like_sf"/>
</dbReference>
<dbReference type="Pfam" id="PF13510">
    <property type="entry name" value="Fer2_4"/>
    <property type="match status" value="1"/>
</dbReference>
<evidence type="ECO:0000256" key="10">
    <source>
        <dbReference type="ARBA" id="ARBA00034078"/>
    </source>
</evidence>
<dbReference type="PANTHER" id="PTHR43105">
    <property type="entry name" value="RESPIRATORY NITRATE REDUCTASE"/>
    <property type="match status" value="1"/>
</dbReference>
<comment type="cofactor">
    <cofactor evidence="10">
        <name>[2Fe-2S] cluster</name>
        <dbReference type="ChEBI" id="CHEBI:190135"/>
    </cofactor>
</comment>
<dbReference type="SUPFAM" id="SSF53706">
    <property type="entry name" value="Formate dehydrogenase/DMSO reductase, domains 1-3"/>
    <property type="match status" value="1"/>
</dbReference>
<name>A0A0N4U0D2_DRAME</name>
<dbReference type="PROSITE" id="PS00641">
    <property type="entry name" value="COMPLEX1_75K_1"/>
    <property type="match status" value="1"/>
</dbReference>
<dbReference type="Proteomes" id="UP000038040">
    <property type="component" value="Unplaced"/>
</dbReference>
<dbReference type="InterPro" id="IPR006656">
    <property type="entry name" value="Mopterin_OxRdtase"/>
</dbReference>
<comment type="catalytic activity">
    <reaction evidence="11">
        <text>a ubiquinone + NADH + 5 H(+)(in) = a ubiquinol + NAD(+) + 4 H(+)(out)</text>
        <dbReference type="Rhea" id="RHEA:29091"/>
        <dbReference type="Rhea" id="RHEA-COMP:9565"/>
        <dbReference type="Rhea" id="RHEA-COMP:9566"/>
        <dbReference type="ChEBI" id="CHEBI:15378"/>
        <dbReference type="ChEBI" id="CHEBI:16389"/>
        <dbReference type="ChEBI" id="CHEBI:17976"/>
        <dbReference type="ChEBI" id="CHEBI:57540"/>
        <dbReference type="ChEBI" id="CHEBI:57945"/>
        <dbReference type="EC" id="7.1.1.2"/>
    </reaction>
</comment>
<evidence type="ECO:0000256" key="2">
    <source>
        <dbReference type="ARBA" id="ARBA00005404"/>
    </source>
</evidence>
<dbReference type="PROSITE" id="PS51669">
    <property type="entry name" value="4FE4S_MOW_BIS_MGD"/>
    <property type="match status" value="1"/>
</dbReference>
<evidence type="ECO:0000256" key="11">
    <source>
        <dbReference type="ARBA" id="ARBA00049551"/>
    </source>
</evidence>
<feature type="domain" description="4Fe-4S Mo/W bis-MGD-type" evidence="14">
    <location>
        <begin position="278"/>
        <end position="334"/>
    </location>
</feature>
<evidence type="ECO:0000259" key="15">
    <source>
        <dbReference type="PROSITE" id="PS51839"/>
    </source>
</evidence>
<keyword evidence="6" id="KW-1278">Translocase</keyword>
<dbReference type="WBParaSite" id="DME_0000000601-mRNA-1">
    <property type="protein sequence ID" value="DME_0000000601-mRNA-1"/>
    <property type="gene ID" value="DME_0000000601"/>
</dbReference>
<organism evidence="17 19">
    <name type="scientific">Dracunculus medinensis</name>
    <name type="common">Guinea worm</name>
    <dbReference type="NCBI Taxonomy" id="318479"/>
    <lineage>
        <taxon>Eukaryota</taxon>
        <taxon>Metazoa</taxon>
        <taxon>Ecdysozoa</taxon>
        <taxon>Nematoda</taxon>
        <taxon>Chromadorea</taxon>
        <taxon>Rhabditida</taxon>
        <taxon>Spirurina</taxon>
        <taxon>Dracunculoidea</taxon>
        <taxon>Dracunculidae</taxon>
        <taxon>Dracunculus</taxon>
    </lineage>
</organism>
<dbReference type="CDD" id="cd02773">
    <property type="entry name" value="MopB_Res-Cmplx1_Nad11"/>
    <property type="match status" value="1"/>
</dbReference>
<dbReference type="GO" id="GO:0046872">
    <property type="term" value="F:metal ion binding"/>
    <property type="evidence" value="ECO:0007669"/>
    <property type="project" value="UniProtKB-KW"/>
</dbReference>
<dbReference type="SMART" id="SM00929">
    <property type="entry name" value="NADH-G_4Fe-4S_3"/>
    <property type="match status" value="1"/>
</dbReference>
<dbReference type="OrthoDB" id="10249365at2759"/>
<dbReference type="GO" id="GO:0051539">
    <property type="term" value="F:4 iron, 4 sulfur cluster binding"/>
    <property type="evidence" value="ECO:0007669"/>
    <property type="project" value="UniProtKB-KW"/>
</dbReference>
<evidence type="ECO:0000313" key="18">
    <source>
        <dbReference type="Proteomes" id="UP000274756"/>
    </source>
</evidence>
<accession>A0A0N4U0D2</accession>
<proteinExistence type="inferred from homology"/>
<evidence type="ECO:0000313" key="19">
    <source>
        <dbReference type="WBParaSite" id="DME_0000000601-mRNA-1"/>
    </source>
</evidence>
<sequence>MQRAQTLLIRQPSLLYRSLPLFGNGFRFKQTSPATEKIEIFIDDKKLFVDPGMTILQETPLNSRTIILSGKFQACSLMGIDIPRFCYHDRLSIAGNCRMCLVEVEKSMKPVASCAMPVFKGMKVKTNSDFAKKAREGVMEFLLVNHPLDCPICDQGGECDLQDQSVVFGSDRSRHQVFRDEKRDEVWLIYRAVENKDMGPLVKTIMTRCIQCTRCIRFANEIAGIPDLGSTGRGTDMQIGTFVEKFFASELSGNVIDVCPVGALTNKPYSFSARPWELRKTESVDVMDALGSNIVIAHRTGEIFRITPKLNEDINEEWISDKTRFVVDGLRRQRLLTPMLKDQSGILRSCTWEEAFFTIASKLRTASPQRMAAIAGGLNDVESLVALKDLMNKFNCELVCTEESFPCGSDFRTNYLMNDKIIGVEDADVLLLIGSNPRYEAPVFNARIRKTFLHSDIEIGLIGAAVDLTYDYTYLGDSAKAIDGLIAGKSKFAKRFYEAENPMIIVGAEALQGDSGDILLAQIFLDLESGKLFSILDSRKIFNILHRFAAQVGAMDVGYKMGTKSIVNSPQKIQLLYLLGADEGTISRKDLAPDAFIIYQGHHGDLGVEMADVVLPGAAYTEKDGIYVNTEGRSQKGYPAIDPPGEARHDWKIIRALSEVVGKRLPYDNLFEIRARLSEIAPHLNRFGDVEESVFIDKAFESSTGRSLDFKCHPSQLELADFWMTNSITRASPTMAECVRAAKSYKEHPHLDVPKKYCASA</sequence>
<dbReference type="Gene3D" id="3.10.20.740">
    <property type="match status" value="1"/>
</dbReference>
<evidence type="ECO:0000259" key="14">
    <source>
        <dbReference type="PROSITE" id="PS51669"/>
    </source>
</evidence>
<dbReference type="InterPro" id="IPR050123">
    <property type="entry name" value="Prok_molybdopt-oxidoreductase"/>
</dbReference>
<keyword evidence="9" id="KW-0520">NAD</keyword>
<dbReference type="InterPro" id="IPR001041">
    <property type="entry name" value="2Fe-2S_ferredoxin-type"/>
</dbReference>
<dbReference type="CDD" id="cd00207">
    <property type="entry name" value="fer2"/>
    <property type="match status" value="1"/>
</dbReference>
<evidence type="ECO:0000256" key="4">
    <source>
        <dbReference type="ARBA" id="ARBA00022485"/>
    </source>
</evidence>
<evidence type="ECO:0000313" key="16">
    <source>
        <dbReference type="EMBL" id="VDN54393.1"/>
    </source>
</evidence>
<dbReference type="STRING" id="318479.A0A0N4U0D2"/>
<dbReference type="InterPro" id="IPR019574">
    <property type="entry name" value="NADH_UbQ_OxRdtase_Gsu_4Fe4S-bd"/>
</dbReference>
<dbReference type="NCBIfam" id="TIGR01973">
    <property type="entry name" value="NuoG"/>
    <property type="match status" value="1"/>
</dbReference>
<dbReference type="Proteomes" id="UP000274756">
    <property type="component" value="Unassembled WGS sequence"/>
</dbReference>
<evidence type="ECO:0000256" key="12">
    <source>
        <dbReference type="RuleBase" id="RU004523"/>
    </source>
</evidence>
<reference evidence="19" key="1">
    <citation type="submission" date="2017-02" db="UniProtKB">
        <authorList>
            <consortium name="WormBaseParasite"/>
        </authorList>
    </citation>
    <scope>IDENTIFICATION</scope>
</reference>
<dbReference type="PANTHER" id="PTHR43105:SF13">
    <property type="entry name" value="NADH-UBIQUINONE OXIDOREDUCTASE 75 KDA SUBUNIT, MITOCHONDRIAL"/>
    <property type="match status" value="1"/>
</dbReference>
<dbReference type="EMBL" id="UYYG01001150">
    <property type="protein sequence ID" value="VDN54393.1"/>
    <property type="molecule type" value="Genomic_DNA"/>
</dbReference>
<dbReference type="Pfam" id="PF00384">
    <property type="entry name" value="Molybdopterin"/>
    <property type="match status" value="1"/>
</dbReference>
<dbReference type="SUPFAM" id="SSF54862">
    <property type="entry name" value="4Fe-4S ferredoxins"/>
    <property type="match status" value="1"/>
</dbReference>
<evidence type="ECO:0000259" key="13">
    <source>
        <dbReference type="PROSITE" id="PS51085"/>
    </source>
</evidence>
<dbReference type="Gene3D" id="3.30.70.20">
    <property type="match status" value="1"/>
</dbReference>
<evidence type="ECO:0000256" key="7">
    <source>
        <dbReference type="ARBA" id="ARBA00023004"/>
    </source>
</evidence>
<evidence type="ECO:0000256" key="5">
    <source>
        <dbReference type="ARBA" id="ARBA00022723"/>
    </source>
</evidence>
<comment type="cofactor">
    <cofactor evidence="1">
        <name>[4Fe-4S] cluster</name>
        <dbReference type="ChEBI" id="CHEBI:49883"/>
    </cofactor>
</comment>
<dbReference type="GO" id="GO:0008137">
    <property type="term" value="F:NADH dehydrogenase (ubiquinone) activity"/>
    <property type="evidence" value="ECO:0007669"/>
    <property type="project" value="UniProtKB-EC"/>
</dbReference>
<keyword evidence="18" id="KW-1185">Reference proteome</keyword>
<feature type="domain" description="2Fe-2S ferredoxin-type" evidence="13">
    <location>
        <begin position="36"/>
        <end position="130"/>
    </location>
</feature>
<gene>
    <name evidence="16" type="ORF">DME_LOCUS4366</name>
</gene>
<keyword evidence="8" id="KW-0411">Iron-sulfur</keyword>
<evidence type="ECO:0000256" key="3">
    <source>
        <dbReference type="ARBA" id="ARBA00013888"/>
    </source>
</evidence>
<dbReference type="InterPro" id="IPR010228">
    <property type="entry name" value="NADH_UbQ_OxRdtase_Gsu"/>
</dbReference>
<dbReference type="Pfam" id="PF10588">
    <property type="entry name" value="NADH-G_4Fe-4S_3"/>
    <property type="match status" value="1"/>
</dbReference>
<evidence type="ECO:0000256" key="8">
    <source>
        <dbReference type="ARBA" id="ARBA00023014"/>
    </source>
</evidence>
<dbReference type="PROSITE" id="PS00643">
    <property type="entry name" value="COMPLEX1_75K_3"/>
    <property type="match status" value="1"/>
</dbReference>
<dbReference type="PROSITE" id="PS51085">
    <property type="entry name" value="2FE2S_FER_2"/>
    <property type="match status" value="1"/>
</dbReference>
<evidence type="ECO:0000256" key="1">
    <source>
        <dbReference type="ARBA" id="ARBA00001966"/>
    </source>
</evidence>
<dbReference type="InterPro" id="IPR054351">
    <property type="entry name" value="NADH_UbQ_OxRdtase_ferredoxin"/>
</dbReference>
<dbReference type="PROSITE" id="PS00642">
    <property type="entry name" value="COMPLEX1_75K_2"/>
    <property type="match status" value="1"/>
</dbReference>
<keyword evidence="7" id="KW-0408">Iron</keyword>
<dbReference type="PROSITE" id="PS51839">
    <property type="entry name" value="4FE4S_HC3"/>
    <property type="match status" value="1"/>
</dbReference>
<dbReference type="FunFam" id="3.10.20.740:FF:000001">
    <property type="entry name" value="NADH-quinone oxidoreductase subunit G"/>
    <property type="match status" value="1"/>
</dbReference>
<dbReference type="GO" id="GO:0016651">
    <property type="term" value="F:oxidoreductase activity, acting on NAD(P)H"/>
    <property type="evidence" value="ECO:0007669"/>
    <property type="project" value="InterPro"/>
</dbReference>
<dbReference type="GO" id="GO:0005743">
    <property type="term" value="C:mitochondrial inner membrane"/>
    <property type="evidence" value="ECO:0007669"/>
    <property type="project" value="UniProtKB-ARBA"/>
</dbReference>
<evidence type="ECO:0000313" key="17">
    <source>
        <dbReference type="Proteomes" id="UP000038040"/>
    </source>
</evidence>
<evidence type="ECO:0000256" key="6">
    <source>
        <dbReference type="ARBA" id="ARBA00022967"/>
    </source>
</evidence>
<evidence type="ECO:0000256" key="9">
    <source>
        <dbReference type="ARBA" id="ARBA00023027"/>
    </source>
</evidence>
<dbReference type="InterPro" id="IPR000283">
    <property type="entry name" value="NADH_UbQ_OxRdtase_75kDa_su_CS"/>
</dbReference>
<dbReference type="Gene3D" id="3.30.200.210">
    <property type="match status" value="1"/>
</dbReference>
<dbReference type="Pfam" id="PF22117">
    <property type="entry name" value="Fer4_Nqo3"/>
    <property type="match status" value="1"/>
</dbReference>
<protein>
    <recommendedName>
        <fullName evidence="3">NADH-ubiquinone oxidoreductase 75 kDa subunit, mitochondrial</fullName>
    </recommendedName>
</protein>
<dbReference type="InterPro" id="IPR015405">
    <property type="entry name" value="NDUFS1-like_C"/>
</dbReference>
<feature type="domain" description="4Fe-4S His(Cys)3-ligated-type" evidence="15">
    <location>
        <begin position="130"/>
        <end position="169"/>
    </location>
</feature>
<dbReference type="FunFam" id="3.30.70.20:FF:000002">
    <property type="entry name" value="NADH-ubiquinone oxidoreductase 75 kDa subunit"/>
    <property type="match status" value="1"/>
</dbReference>
<comment type="similarity">
    <text evidence="2 12">Belongs to the complex I 75 kDa subunit family.</text>
</comment>
<dbReference type="InterPro" id="IPR006963">
    <property type="entry name" value="Mopterin_OxRdtase_4Fe-4S_dom"/>
</dbReference>
<keyword evidence="5" id="KW-0479">Metal-binding</keyword>
<dbReference type="FunFam" id="3.30.200.210:FF:000002">
    <property type="entry name" value="NADH-ubiquinone oxidoreductase 75 kDa subunit"/>
    <property type="match status" value="1"/>
</dbReference>
<dbReference type="GO" id="GO:0042773">
    <property type="term" value="P:ATP synthesis coupled electron transport"/>
    <property type="evidence" value="ECO:0007669"/>
    <property type="project" value="InterPro"/>
</dbReference>
<dbReference type="Gene3D" id="3.40.50.740">
    <property type="match status" value="1"/>
</dbReference>
<dbReference type="Pfam" id="PF22151">
    <property type="entry name" value="Fer4_NDSU1"/>
    <property type="match status" value="1"/>
</dbReference>
<keyword evidence="4" id="KW-0004">4Fe-4S</keyword>
<dbReference type="SUPFAM" id="SSF54292">
    <property type="entry name" value="2Fe-2S ferredoxin-like"/>
    <property type="match status" value="1"/>
</dbReference>
<dbReference type="Pfam" id="PF09326">
    <property type="entry name" value="NADH_dhqG_C"/>
    <property type="match status" value="1"/>
</dbReference>